<protein>
    <submittedName>
        <fullName evidence="4 5">DNA replication factor Cdt1, putative</fullName>
    </submittedName>
</protein>
<dbReference type="CTD" id="8230077"/>
<dbReference type="PANTHER" id="PTHR28637">
    <property type="entry name" value="DNA REPLICATION FACTOR CDT1"/>
    <property type="match status" value="1"/>
</dbReference>
<dbReference type="InParanoid" id="E0VIT1"/>
<dbReference type="VEuPathDB" id="VectorBase:PHUM232500"/>
<dbReference type="SUPFAM" id="SSF46785">
    <property type="entry name" value="Winged helix' DNA-binding domain"/>
    <property type="match status" value="1"/>
</dbReference>
<evidence type="ECO:0000313" key="4">
    <source>
        <dbReference type="EMBL" id="EEB13287.1"/>
    </source>
</evidence>
<dbReference type="EMBL" id="AAZO01002695">
    <property type="status" value="NOT_ANNOTATED_CDS"/>
    <property type="molecule type" value="Genomic_DNA"/>
</dbReference>
<reference evidence="4" key="2">
    <citation type="submission" date="2007-04" db="EMBL/GenBank/DDBJ databases">
        <title>The genome of the human body louse.</title>
        <authorList>
            <consortium name="The Human Body Louse Genome Consortium"/>
            <person name="Kirkness E."/>
            <person name="Walenz B."/>
            <person name="Hass B."/>
            <person name="Bruggner R."/>
            <person name="Strausberg R."/>
        </authorList>
    </citation>
    <scope>NUCLEOTIDE SEQUENCE</scope>
    <source>
        <strain evidence="4">USDA</strain>
    </source>
</reference>
<organism>
    <name type="scientific">Pediculus humanus subsp. corporis</name>
    <name type="common">Body louse</name>
    <dbReference type="NCBI Taxonomy" id="121224"/>
    <lineage>
        <taxon>Eukaryota</taxon>
        <taxon>Metazoa</taxon>
        <taxon>Ecdysozoa</taxon>
        <taxon>Arthropoda</taxon>
        <taxon>Hexapoda</taxon>
        <taxon>Insecta</taxon>
        <taxon>Pterygota</taxon>
        <taxon>Neoptera</taxon>
        <taxon>Paraneoptera</taxon>
        <taxon>Psocodea</taxon>
        <taxon>Troctomorpha</taxon>
        <taxon>Phthiraptera</taxon>
        <taxon>Anoplura</taxon>
        <taxon>Pediculidae</taxon>
        <taxon>Pediculus</taxon>
    </lineage>
</organism>
<evidence type="ECO:0000256" key="2">
    <source>
        <dbReference type="ARBA" id="ARBA00023306"/>
    </source>
</evidence>
<dbReference type="Pfam" id="PF16679">
    <property type="entry name" value="CDT1_C"/>
    <property type="match status" value="1"/>
</dbReference>
<dbReference type="GO" id="GO:0071163">
    <property type="term" value="P:DNA replication preinitiation complex assembly"/>
    <property type="evidence" value="ECO:0007669"/>
    <property type="project" value="InterPro"/>
</dbReference>
<gene>
    <name evidence="5" type="primary">8230077</name>
    <name evidence="4" type="ORF">Phum_PHUM232500</name>
</gene>
<evidence type="ECO:0000256" key="1">
    <source>
        <dbReference type="ARBA" id="ARBA00008356"/>
    </source>
</evidence>
<dbReference type="InterPro" id="IPR045173">
    <property type="entry name" value="Cdt1"/>
</dbReference>
<dbReference type="eggNOG" id="KOG4762">
    <property type="taxonomic scope" value="Eukaryota"/>
</dbReference>
<dbReference type="OMA" id="GMRTPTK"/>
<reference evidence="4" key="1">
    <citation type="submission" date="2007-04" db="EMBL/GenBank/DDBJ databases">
        <title>Annotation of Pediculus humanus corporis strain USDA.</title>
        <authorList>
            <person name="Kirkness E."/>
            <person name="Hannick L."/>
            <person name="Hass B."/>
            <person name="Bruggner R."/>
            <person name="Lawson D."/>
            <person name="Bidwell S."/>
            <person name="Joardar V."/>
            <person name="Caler E."/>
            <person name="Walenz B."/>
            <person name="Inman J."/>
            <person name="Schobel S."/>
            <person name="Galinsky K."/>
            <person name="Amedeo P."/>
            <person name="Strausberg R."/>
        </authorList>
    </citation>
    <scope>NUCLEOTIDE SEQUENCE</scope>
    <source>
        <strain evidence="4">USDA</strain>
    </source>
</reference>
<dbReference type="FunCoup" id="E0VIT1">
    <property type="interactions" value="1065"/>
</dbReference>
<dbReference type="GO" id="GO:0000076">
    <property type="term" value="P:DNA replication checkpoint signaling"/>
    <property type="evidence" value="ECO:0007669"/>
    <property type="project" value="TreeGrafter"/>
</dbReference>
<dbReference type="SMART" id="SM01075">
    <property type="entry name" value="CDT1"/>
    <property type="match status" value="1"/>
</dbReference>
<keyword evidence="6" id="KW-1185">Reference proteome</keyword>
<dbReference type="PANTHER" id="PTHR28637:SF1">
    <property type="entry name" value="DNA REPLICATION FACTOR CDT1"/>
    <property type="match status" value="1"/>
</dbReference>
<dbReference type="GO" id="GO:0005634">
    <property type="term" value="C:nucleus"/>
    <property type="evidence" value="ECO:0007669"/>
    <property type="project" value="TreeGrafter"/>
</dbReference>
<dbReference type="InterPro" id="IPR038090">
    <property type="entry name" value="Cdt1_C_WH_dom_sf"/>
</dbReference>
<reference evidence="5" key="3">
    <citation type="submission" date="2021-02" db="UniProtKB">
        <authorList>
            <consortium name="EnsemblMetazoa"/>
        </authorList>
    </citation>
    <scope>IDENTIFICATION</scope>
    <source>
        <strain evidence="5">USDA</strain>
    </source>
</reference>
<comment type="similarity">
    <text evidence="1">Belongs to the Cdt1 family.</text>
</comment>
<dbReference type="InterPro" id="IPR036390">
    <property type="entry name" value="WH_DNA-bd_sf"/>
</dbReference>
<evidence type="ECO:0000259" key="3">
    <source>
        <dbReference type="SMART" id="SM01075"/>
    </source>
</evidence>
<dbReference type="InterPro" id="IPR032054">
    <property type="entry name" value="Cdt1_C"/>
</dbReference>
<dbReference type="HOGENOM" id="CLU_023373_0_0_1"/>
<sequence>MSVQPSIASFFGKRKRLVTDDVFKSKLIKTESTFLEQTENYASDEYDLKSAKSDKLKSEQIKLKTFKTPEKTPVKKKKARQLDIRESLKKAESPQKVPLTVVSPVKFQLLGSLSPTKKSKTSKNNYNNLLASLEEHENCNVSKPENFSSTSNPSVKNLQFSDSNNECPTEDIIKSAQEFGISLKGIKDKINKSSKLVELQKSINKINQHAEELIEAEKKKLIGTLPKISKFNSFDIEVPISPRKHLQSSPVKQQKSPRKPAYERFASLVDSTTSLPLPFGYQKLYELFCATDTICSMITNRGELLTFDKLKPAVEEMTRKTFTIRHLGQIATVYPNAFTFSVEKTKNYGFTSKVDKYELVITPNLPENSTLAQGNQVLNSDNVFILSEKRIMTPKVMKARKDIFYKNLLEKTKDYHEEFLKTLDHPITINRNDLKRWHPEFMLDFVPDVNPQELPQPPNSERPPSAKEVLDRARNFLSSNVRVQNALKSVADGKSEKIESDTPEISPEAKAKIDARSTSVLKGIPKSLLEKVRAKQAAKALDVMRMTPEQEKETVMYTRLPEIARIIRTTFVNEQKGVLPLEILMEKVQFSYNTSISLSEIENHINHITKIIPDWLSIVIMRNVKFVKLNRKFDAASAMEKLKKVVEEKTKMIIK</sequence>
<dbReference type="AlphaFoldDB" id="E0VIT1"/>
<dbReference type="GO" id="GO:0003677">
    <property type="term" value="F:DNA binding"/>
    <property type="evidence" value="ECO:0007669"/>
    <property type="project" value="InterPro"/>
</dbReference>
<evidence type="ECO:0000313" key="6">
    <source>
        <dbReference type="Proteomes" id="UP000009046"/>
    </source>
</evidence>
<feature type="domain" description="CDT1 Geminin-binding" evidence="3">
    <location>
        <begin position="277"/>
        <end position="456"/>
    </location>
</feature>
<dbReference type="EnsemblMetazoa" id="PHUM232500-RA">
    <property type="protein sequence ID" value="PHUM232500-PA"/>
    <property type="gene ID" value="PHUM232500"/>
</dbReference>
<dbReference type="GO" id="GO:0070182">
    <property type="term" value="F:DNA polymerase binding"/>
    <property type="evidence" value="ECO:0007669"/>
    <property type="project" value="TreeGrafter"/>
</dbReference>
<name>E0VIT1_PEDHC</name>
<keyword evidence="2" id="KW-0131">Cell cycle</keyword>
<dbReference type="CDD" id="cd08767">
    <property type="entry name" value="Cdt1_c"/>
    <property type="match status" value="1"/>
</dbReference>
<dbReference type="GO" id="GO:0000278">
    <property type="term" value="P:mitotic cell cycle"/>
    <property type="evidence" value="ECO:0007669"/>
    <property type="project" value="TreeGrafter"/>
</dbReference>
<dbReference type="STRING" id="121224.E0VIT1"/>
<proteinExistence type="inferred from homology"/>
<accession>E0VIT1</accession>
<dbReference type="GeneID" id="8230077"/>
<dbReference type="GO" id="GO:0030174">
    <property type="term" value="P:regulation of DNA-templated DNA replication initiation"/>
    <property type="evidence" value="ECO:0007669"/>
    <property type="project" value="InterPro"/>
</dbReference>
<dbReference type="RefSeq" id="XP_002426025.1">
    <property type="nucleotide sequence ID" value="XM_002425980.1"/>
</dbReference>
<dbReference type="Gene3D" id="1.10.10.1420">
    <property type="entry name" value="DNA replication factor Cdt1, C-terminal WH domain"/>
    <property type="match status" value="1"/>
</dbReference>
<dbReference type="OrthoDB" id="341730at2759"/>
<dbReference type="KEGG" id="phu:Phum_PHUM232500"/>
<dbReference type="Proteomes" id="UP000009046">
    <property type="component" value="Unassembled WGS sequence"/>
</dbReference>
<dbReference type="EMBL" id="DS235205">
    <property type="protein sequence ID" value="EEB13287.1"/>
    <property type="molecule type" value="Genomic_DNA"/>
</dbReference>
<dbReference type="CDD" id="cd08674">
    <property type="entry name" value="Cdt1_m"/>
    <property type="match status" value="1"/>
</dbReference>
<dbReference type="InterPro" id="IPR014939">
    <property type="entry name" value="CDT1_Gemini-bd-like"/>
</dbReference>
<dbReference type="Pfam" id="PF08839">
    <property type="entry name" value="CDT1"/>
    <property type="match status" value="1"/>
</dbReference>
<evidence type="ECO:0000313" key="5">
    <source>
        <dbReference type="EnsemblMetazoa" id="PHUM232500-PA"/>
    </source>
</evidence>